<evidence type="ECO:0000256" key="1">
    <source>
        <dbReference type="SAM" id="Coils"/>
    </source>
</evidence>
<dbReference type="PANTHER" id="PTHR30469">
    <property type="entry name" value="MULTIDRUG RESISTANCE PROTEIN MDTA"/>
    <property type="match status" value="1"/>
</dbReference>
<evidence type="ECO:0000259" key="3">
    <source>
        <dbReference type="Pfam" id="PF25984"/>
    </source>
</evidence>
<dbReference type="InterPro" id="IPR058792">
    <property type="entry name" value="Beta-barrel_RND_2"/>
</dbReference>
<dbReference type="PANTHER" id="PTHR30469:SF15">
    <property type="entry name" value="HLYD FAMILY OF SECRETION PROTEINS"/>
    <property type="match status" value="1"/>
</dbReference>
<evidence type="ECO:0000313" key="5">
    <source>
        <dbReference type="Proteomes" id="UP001230496"/>
    </source>
</evidence>
<dbReference type="GO" id="GO:1990281">
    <property type="term" value="C:efflux pump complex"/>
    <property type="evidence" value="ECO:0007669"/>
    <property type="project" value="TreeGrafter"/>
</dbReference>
<dbReference type="Gene3D" id="2.40.50.100">
    <property type="match status" value="1"/>
</dbReference>
<dbReference type="Pfam" id="PF25984">
    <property type="entry name" value="BSH_YknX"/>
    <property type="match status" value="1"/>
</dbReference>
<dbReference type="Gene3D" id="1.10.287.470">
    <property type="entry name" value="Helix hairpin bin"/>
    <property type="match status" value="1"/>
</dbReference>
<keyword evidence="5" id="KW-1185">Reference proteome</keyword>
<keyword evidence="1" id="KW-0175">Coiled coil</keyword>
<dbReference type="GO" id="GO:0015562">
    <property type="term" value="F:efflux transmembrane transporter activity"/>
    <property type="evidence" value="ECO:0007669"/>
    <property type="project" value="TreeGrafter"/>
</dbReference>
<dbReference type="Gene3D" id="2.40.420.20">
    <property type="match status" value="1"/>
</dbReference>
<feature type="domain" description="CusB-like beta-barrel" evidence="2">
    <location>
        <begin position="231"/>
        <end position="302"/>
    </location>
</feature>
<dbReference type="Pfam" id="PF25954">
    <property type="entry name" value="Beta-barrel_RND_2"/>
    <property type="match status" value="1"/>
</dbReference>
<dbReference type="SUPFAM" id="SSF111369">
    <property type="entry name" value="HlyD-like secretion proteins"/>
    <property type="match status" value="1"/>
</dbReference>
<dbReference type="InterPro" id="IPR058639">
    <property type="entry name" value="BSH_YknX-like"/>
</dbReference>
<dbReference type="RefSeq" id="WP_308349968.1">
    <property type="nucleotide sequence ID" value="NZ_CP129971.1"/>
</dbReference>
<evidence type="ECO:0000313" key="4">
    <source>
        <dbReference type="EMBL" id="WMN12116.1"/>
    </source>
</evidence>
<dbReference type="EMBL" id="CP129971">
    <property type="protein sequence ID" value="WMN12116.1"/>
    <property type="molecule type" value="Genomic_DNA"/>
</dbReference>
<dbReference type="PROSITE" id="PS51257">
    <property type="entry name" value="PROKAR_LIPOPROTEIN"/>
    <property type="match status" value="1"/>
</dbReference>
<evidence type="ECO:0000259" key="2">
    <source>
        <dbReference type="Pfam" id="PF25954"/>
    </source>
</evidence>
<sequence>MKKELIRPLLIGLLVLTGCNNNSETITPKKSDITESVYASGILKSVNQYEVFTQFNGKIEEIFVREGDFVRKGEPLFQIENSSAKLSTDNARISAFSNDYKRNKEKLLEAQNAIELAHKKVINDSLLFVRQKTLWQQNIGSKIELEQRELSFENAKVNLKKAQVTYEDLNRQLKLSSVQSKNNLKIAQSAEKDLTIKSELDGFVYKINAKQGELANSMNPLAVVGQEKFLIEFNVDEFDIVKIRKGQKVLIRMDSYQGHIFEAQVSFIYPMMDERTRSFKVGAIFSKEPDVLYPNLTLEANIVINSKKDILTIPTSYLINESFVMLEDGSVQEVEIGLKDFTLTEILSGIDEHTEIRMPKE</sequence>
<feature type="coiled-coil region" evidence="1">
    <location>
        <begin position="152"/>
        <end position="179"/>
    </location>
</feature>
<dbReference type="AlphaFoldDB" id="A0AA51NE00"/>
<feature type="domain" description="YknX-like barrel-sandwich hybrid" evidence="3">
    <location>
        <begin position="56"/>
        <end position="220"/>
    </location>
</feature>
<organism evidence="4 5">
    <name type="scientific">Marivirga salinarum</name>
    <dbReference type="NCBI Taxonomy" id="3059078"/>
    <lineage>
        <taxon>Bacteria</taxon>
        <taxon>Pseudomonadati</taxon>
        <taxon>Bacteroidota</taxon>
        <taxon>Cytophagia</taxon>
        <taxon>Cytophagales</taxon>
        <taxon>Marivirgaceae</taxon>
        <taxon>Marivirga</taxon>
    </lineage>
</organism>
<dbReference type="Proteomes" id="UP001230496">
    <property type="component" value="Chromosome"/>
</dbReference>
<proteinExistence type="predicted"/>
<dbReference type="KEGG" id="msaa:QYS49_32495"/>
<name>A0AA51NE00_9BACT</name>
<reference evidence="4 5" key="1">
    <citation type="submission" date="2023-08" db="EMBL/GenBank/DDBJ databases">
        <title>Comparative genomics and taxonomic characterization of three novel marine species of genus Marivirga.</title>
        <authorList>
            <person name="Muhammad N."/>
            <person name="Kim S.-G."/>
        </authorList>
    </citation>
    <scope>NUCLEOTIDE SEQUENCE [LARGE SCALE GENOMIC DNA]</scope>
    <source>
        <strain evidence="4 5">BDSF4-3</strain>
    </source>
</reference>
<gene>
    <name evidence="4" type="ORF">QYS49_32495</name>
</gene>
<protein>
    <submittedName>
        <fullName evidence="4">Efflux RND transporter periplasmic adaptor subunit</fullName>
    </submittedName>
</protein>
<dbReference type="Gene3D" id="2.40.30.170">
    <property type="match status" value="1"/>
</dbReference>
<accession>A0AA51NE00</accession>